<accession>A0ABR0GLT9</accession>
<evidence type="ECO:0000313" key="2">
    <source>
        <dbReference type="EMBL" id="KAK4656648.1"/>
    </source>
</evidence>
<gene>
    <name evidence="2" type="ORF">QC762_206120</name>
</gene>
<feature type="region of interest" description="Disordered" evidence="1">
    <location>
        <begin position="411"/>
        <end position="465"/>
    </location>
</feature>
<evidence type="ECO:0000256" key="1">
    <source>
        <dbReference type="SAM" id="MobiDB-lite"/>
    </source>
</evidence>
<feature type="compositionally biased region" description="Polar residues" evidence="1">
    <location>
        <begin position="443"/>
        <end position="454"/>
    </location>
</feature>
<comment type="caution">
    <text evidence="2">The sequence shown here is derived from an EMBL/GenBank/DDBJ whole genome shotgun (WGS) entry which is preliminary data.</text>
</comment>
<organism evidence="2 3">
    <name type="scientific">Podospora pseudocomata</name>
    <dbReference type="NCBI Taxonomy" id="2093779"/>
    <lineage>
        <taxon>Eukaryota</taxon>
        <taxon>Fungi</taxon>
        <taxon>Dikarya</taxon>
        <taxon>Ascomycota</taxon>
        <taxon>Pezizomycotina</taxon>
        <taxon>Sordariomycetes</taxon>
        <taxon>Sordariomycetidae</taxon>
        <taxon>Sordariales</taxon>
        <taxon>Podosporaceae</taxon>
        <taxon>Podospora</taxon>
    </lineage>
</organism>
<sequence length="505" mass="54744">MPGDRVRRDQHGQTPRPTTANRNHSTLLVKRDMPNDLQTSDNSNSNHDAHSTLDNRQLGGHSQIQPAATMLAAHHDQENVYVHQAGASNKQLGAKTPGARYPKTPLKIPLNDENANHGLGGGKGGLLQTKGNNGLVKSGKQALVTPAAPQTGRAPLGNKTTNGKARATQNTQGGKGTALKTPGQRPTTAQRPKQAAPQTGPAKVEVRADVQPPIKADDEVEYCPPKPRDLPYESDVLPDGVLTFQGLKPENLFKDYYRYYFNRVDGQGKSALEREMEERQQRKFARGDEQIRLDMEGFDWSVGDAPESRDVFQKRQETIKVEAIPVVKKVTGLGSRPPSTIASRRAASALAAPINSIRGAPGKTAILAPKPQPRGLLLPKRKPADNILQPGTFTRDTASSIIASRDTLGYSKGRSASSAIHGRKESVTRMPEVAPKPRPLSRCLSTASSGSDATITPARFAQSSQDWKRPDFLSIFDVEDDDSAASTAVPQVDDDEEEFQMSTDF</sequence>
<feature type="region of interest" description="Disordered" evidence="1">
    <location>
        <begin position="1"/>
        <end position="67"/>
    </location>
</feature>
<name>A0ABR0GLT9_9PEZI</name>
<proteinExistence type="predicted"/>
<dbReference type="Proteomes" id="UP001323405">
    <property type="component" value="Unassembled WGS sequence"/>
</dbReference>
<feature type="compositionally biased region" description="Basic and acidic residues" evidence="1">
    <location>
        <begin position="1"/>
        <end position="11"/>
    </location>
</feature>
<dbReference type="EMBL" id="JAFFHA010000004">
    <property type="protein sequence ID" value="KAK4656648.1"/>
    <property type="molecule type" value="Genomic_DNA"/>
</dbReference>
<feature type="region of interest" description="Disordered" evidence="1">
    <location>
        <begin position="478"/>
        <end position="505"/>
    </location>
</feature>
<feature type="compositionally biased region" description="Polar residues" evidence="1">
    <location>
        <begin position="54"/>
        <end position="66"/>
    </location>
</feature>
<reference evidence="2 3" key="1">
    <citation type="journal article" date="2023" name="bioRxiv">
        <title>High-quality genome assemblies of four members of thePodospora anserinaspecies complex.</title>
        <authorList>
            <person name="Ament-Velasquez S.L."/>
            <person name="Vogan A.A."/>
            <person name="Wallerman O."/>
            <person name="Hartmann F."/>
            <person name="Gautier V."/>
            <person name="Silar P."/>
            <person name="Giraud T."/>
            <person name="Johannesson H."/>
        </authorList>
    </citation>
    <scope>NUCLEOTIDE SEQUENCE [LARGE SCALE GENOMIC DNA]</scope>
    <source>
        <strain evidence="2 3">CBS 415.72m</strain>
    </source>
</reference>
<feature type="compositionally biased region" description="Polar residues" evidence="1">
    <location>
        <begin position="12"/>
        <end position="26"/>
    </location>
</feature>
<dbReference type="RefSeq" id="XP_062745623.1">
    <property type="nucleotide sequence ID" value="XM_062887509.1"/>
</dbReference>
<feature type="region of interest" description="Disordered" evidence="1">
    <location>
        <begin position="361"/>
        <end position="392"/>
    </location>
</feature>
<feature type="compositionally biased region" description="Polar residues" evidence="1">
    <location>
        <begin position="158"/>
        <end position="172"/>
    </location>
</feature>
<protein>
    <submittedName>
        <fullName evidence="2">Uncharacterized protein</fullName>
    </submittedName>
</protein>
<keyword evidence="3" id="KW-1185">Reference proteome</keyword>
<feature type="region of interest" description="Disordered" evidence="1">
    <location>
        <begin position="145"/>
        <end position="205"/>
    </location>
</feature>
<dbReference type="GeneID" id="87907416"/>
<evidence type="ECO:0000313" key="3">
    <source>
        <dbReference type="Proteomes" id="UP001323405"/>
    </source>
</evidence>